<accession>U1GDT4</accession>
<gene>
    <name evidence="3" type="ORF">EPUS_00421</name>
</gene>
<dbReference type="PANTHER" id="PTHR48070">
    <property type="entry name" value="ESTERASE OVCA2"/>
    <property type="match status" value="1"/>
</dbReference>
<feature type="domain" description="Serine hydrolase" evidence="2">
    <location>
        <begin position="2"/>
        <end position="214"/>
    </location>
</feature>
<proteinExistence type="predicted"/>
<dbReference type="OrthoDB" id="414698at2759"/>
<dbReference type="SUPFAM" id="SSF53474">
    <property type="entry name" value="alpha/beta-Hydrolases"/>
    <property type="match status" value="1"/>
</dbReference>
<keyword evidence="1" id="KW-0378">Hydrolase</keyword>
<dbReference type="InterPro" id="IPR005645">
    <property type="entry name" value="FSH-like_dom"/>
</dbReference>
<dbReference type="Gene3D" id="3.40.50.1820">
    <property type="entry name" value="alpha/beta hydrolase"/>
    <property type="match status" value="1"/>
</dbReference>
<protein>
    <recommendedName>
        <fullName evidence="2">Serine hydrolase domain-containing protein</fullName>
    </recommendedName>
</protein>
<reference evidence="4" key="1">
    <citation type="journal article" date="2014" name="BMC Genomics">
        <title>Genome characteristics reveal the impact of lichenization on lichen-forming fungus Endocarpon pusillum Hedwig (Verrucariales, Ascomycota).</title>
        <authorList>
            <person name="Wang Y.-Y."/>
            <person name="Liu B."/>
            <person name="Zhang X.-Y."/>
            <person name="Zhou Q.-M."/>
            <person name="Zhang T."/>
            <person name="Li H."/>
            <person name="Yu Y.-F."/>
            <person name="Zhang X.-L."/>
            <person name="Hao X.-Y."/>
            <person name="Wang M."/>
            <person name="Wang L."/>
            <person name="Wei J.-C."/>
        </authorList>
    </citation>
    <scope>NUCLEOTIDE SEQUENCE [LARGE SCALE GENOMIC DNA]</scope>
    <source>
        <strain evidence="4">Z07020 / HMAS-L-300199</strain>
    </source>
</reference>
<dbReference type="InterPro" id="IPR050593">
    <property type="entry name" value="LovG"/>
</dbReference>
<evidence type="ECO:0000313" key="3">
    <source>
        <dbReference type="EMBL" id="ERF70233.1"/>
    </source>
</evidence>
<evidence type="ECO:0000259" key="2">
    <source>
        <dbReference type="Pfam" id="PF03959"/>
    </source>
</evidence>
<evidence type="ECO:0000313" key="4">
    <source>
        <dbReference type="Proteomes" id="UP000019373"/>
    </source>
</evidence>
<dbReference type="GO" id="GO:0019748">
    <property type="term" value="P:secondary metabolic process"/>
    <property type="evidence" value="ECO:0007669"/>
    <property type="project" value="TreeGrafter"/>
</dbReference>
<sequence length="234" mass="24882">MRFLCLHGLGTNTDVLKAQTASLRYRLGDDEHEYDFVDGSLPWPPAPGIQEVFGKHVDCYSYFDGEGRSASSILDAVTDLADYVTSNGPYDGVIGFSQGAVLAATLIIAVESNLTIRTADTAVGPLGRSPPFQCAIFLCGGLPFDVSALQEGTVVQLTPQPDKKALMHLPVVNCWAHNDMDYPGMGPPLSQLCSAADNLEVVHSAGHGVPSEGPDLERLLVAVTAILNRVSKGE</sequence>
<dbReference type="InterPro" id="IPR029058">
    <property type="entry name" value="AB_hydrolase_fold"/>
</dbReference>
<dbReference type="PANTHER" id="PTHR48070:SF7">
    <property type="entry name" value="SERINE HYDROLASE FSH DOMAIN-CONTAINING PROTEIN-RELATED"/>
    <property type="match status" value="1"/>
</dbReference>
<evidence type="ECO:0000256" key="1">
    <source>
        <dbReference type="ARBA" id="ARBA00022801"/>
    </source>
</evidence>
<dbReference type="GO" id="GO:0005634">
    <property type="term" value="C:nucleus"/>
    <property type="evidence" value="ECO:0007669"/>
    <property type="project" value="TreeGrafter"/>
</dbReference>
<dbReference type="OMA" id="LPTVHIW"/>
<dbReference type="GO" id="GO:0016787">
    <property type="term" value="F:hydrolase activity"/>
    <property type="evidence" value="ECO:0007669"/>
    <property type="project" value="UniProtKB-KW"/>
</dbReference>
<keyword evidence="4" id="KW-1185">Reference proteome</keyword>
<dbReference type="AlphaFoldDB" id="U1GDT4"/>
<organism evidence="3 4">
    <name type="scientific">Endocarpon pusillum (strain Z07020 / HMAS-L-300199)</name>
    <name type="common">Lichen-forming fungus</name>
    <dbReference type="NCBI Taxonomy" id="1263415"/>
    <lineage>
        <taxon>Eukaryota</taxon>
        <taxon>Fungi</taxon>
        <taxon>Dikarya</taxon>
        <taxon>Ascomycota</taxon>
        <taxon>Pezizomycotina</taxon>
        <taxon>Eurotiomycetes</taxon>
        <taxon>Chaetothyriomycetidae</taxon>
        <taxon>Verrucariales</taxon>
        <taxon>Verrucariaceae</taxon>
        <taxon>Endocarpon</taxon>
    </lineage>
</organism>
<name>U1GDT4_ENDPU</name>
<dbReference type="Pfam" id="PF03959">
    <property type="entry name" value="FSH1"/>
    <property type="match status" value="1"/>
</dbReference>
<dbReference type="HOGENOM" id="CLU_051938_4_0_1"/>
<dbReference type="RefSeq" id="XP_007804268.1">
    <property type="nucleotide sequence ID" value="XM_007806077.1"/>
</dbReference>
<dbReference type="EMBL" id="KE721353">
    <property type="protein sequence ID" value="ERF70233.1"/>
    <property type="molecule type" value="Genomic_DNA"/>
</dbReference>
<dbReference type="eggNOG" id="ENOG502SGW4">
    <property type="taxonomic scope" value="Eukaryota"/>
</dbReference>
<dbReference type="Proteomes" id="UP000019373">
    <property type="component" value="Unassembled WGS sequence"/>
</dbReference>
<dbReference type="GeneID" id="19235483"/>
<dbReference type="GO" id="GO:0005737">
    <property type="term" value="C:cytoplasm"/>
    <property type="evidence" value="ECO:0007669"/>
    <property type="project" value="TreeGrafter"/>
</dbReference>